<dbReference type="PIRSF" id="PIRSF011570">
    <property type="entry name" value="SpoVAD"/>
    <property type="match status" value="1"/>
</dbReference>
<accession>A0A926E3Z2</accession>
<gene>
    <name evidence="1" type="primary">spoVAD</name>
    <name evidence="1" type="ORF">H8710_06950</name>
</gene>
<dbReference type="GO" id="GO:0016746">
    <property type="term" value="F:acyltransferase activity"/>
    <property type="evidence" value="ECO:0007669"/>
    <property type="project" value="InterPro"/>
</dbReference>
<dbReference type="InterPro" id="IPR010894">
    <property type="entry name" value="SpoVAD"/>
</dbReference>
<dbReference type="AlphaFoldDB" id="A0A926E3Z2"/>
<dbReference type="SUPFAM" id="SSF53901">
    <property type="entry name" value="Thiolase-like"/>
    <property type="match status" value="1"/>
</dbReference>
<comment type="caution">
    <text evidence="1">The sequence shown here is derived from an EMBL/GenBank/DDBJ whole genome shotgun (WGS) entry which is preliminary data.</text>
</comment>
<keyword evidence="2" id="KW-1185">Reference proteome</keyword>
<proteinExistence type="predicted"/>
<evidence type="ECO:0000313" key="1">
    <source>
        <dbReference type="EMBL" id="MBC8559807.1"/>
    </source>
</evidence>
<dbReference type="InterPro" id="IPR016039">
    <property type="entry name" value="Thiolase-like"/>
</dbReference>
<dbReference type="NCBIfam" id="NF006160">
    <property type="entry name" value="PRK08304.1"/>
    <property type="match status" value="1"/>
</dbReference>
<dbReference type="InterPro" id="IPR038369">
    <property type="entry name" value="SpoVAD_sf"/>
</dbReference>
<protein>
    <submittedName>
        <fullName evidence="1">Stage V sporulation protein AD</fullName>
    </submittedName>
</protein>
<sequence>MSKKLGRSTIEMENAPVIRASATVVGKKEGEGPLKEEFDLINNDTSFSQETWEKAESEMLREAVQTALQKASLNSSDVEFIFAGDLLNQCIGATYGLREFQIPFIGMYGACSTMAESLAMASIFVDNGLASNAVAVTSSHFCSAERQFRFPLEYGGQRPPTAQWTATASGAAIVGTEEVSGMNVYVRSVCMGTIQDLGITDANNMGAAMAPAAAWTIKTFLEDTKTKPSDYDLILTGDLGQVGRDLLLELLLKDNISISEQHDDCGLILYDRESQDVHAGGSGCGCSASVLCSQILRRMRAGELNEVLFMATGALMSPTSVQQGESIPGIAHLIHLSTRKGGN</sequence>
<dbReference type="Pfam" id="PF07451">
    <property type="entry name" value="SpoVAD"/>
    <property type="match status" value="1"/>
</dbReference>
<name>A0A926E3Z2_9FIRM</name>
<dbReference type="EMBL" id="JACRSV010000002">
    <property type="protein sequence ID" value="MBC8559807.1"/>
    <property type="molecule type" value="Genomic_DNA"/>
</dbReference>
<dbReference type="Proteomes" id="UP000610760">
    <property type="component" value="Unassembled WGS sequence"/>
</dbReference>
<reference evidence="1" key="1">
    <citation type="submission" date="2020-08" db="EMBL/GenBank/DDBJ databases">
        <title>Genome public.</title>
        <authorList>
            <person name="Liu C."/>
            <person name="Sun Q."/>
        </authorList>
    </citation>
    <scope>NUCLEOTIDE SEQUENCE</scope>
    <source>
        <strain evidence="1">NSJ-33</strain>
    </source>
</reference>
<dbReference type="Gene3D" id="3.40.47.40">
    <property type="entry name" value="Stage V sporulation protein AD"/>
    <property type="match status" value="1"/>
</dbReference>
<dbReference type="NCBIfam" id="TIGR02845">
    <property type="entry name" value="spore_V_AD"/>
    <property type="match status" value="1"/>
</dbReference>
<organism evidence="1 2">
    <name type="scientific">Fumia xinanensis</name>
    <dbReference type="NCBI Taxonomy" id="2763659"/>
    <lineage>
        <taxon>Bacteria</taxon>
        <taxon>Bacillati</taxon>
        <taxon>Bacillota</taxon>
        <taxon>Clostridia</taxon>
        <taxon>Eubacteriales</taxon>
        <taxon>Oscillospiraceae</taxon>
        <taxon>Fumia</taxon>
    </lineage>
</organism>
<evidence type="ECO:0000313" key="2">
    <source>
        <dbReference type="Proteomes" id="UP000610760"/>
    </source>
</evidence>
<dbReference type="RefSeq" id="WP_249294792.1">
    <property type="nucleotide sequence ID" value="NZ_JACRSV010000002.1"/>
</dbReference>